<dbReference type="EMBL" id="BTSX01000002">
    <property type="protein sequence ID" value="GMS86204.1"/>
    <property type="molecule type" value="Genomic_DNA"/>
</dbReference>
<gene>
    <name evidence="3" type="ORF">PENTCL1PPCAC_8379</name>
</gene>
<keyword evidence="2" id="KW-0812">Transmembrane</keyword>
<evidence type="ECO:0000313" key="4">
    <source>
        <dbReference type="Proteomes" id="UP001432027"/>
    </source>
</evidence>
<keyword evidence="4" id="KW-1185">Reference proteome</keyword>
<evidence type="ECO:0000256" key="1">
    <source>
        <dbReference type="SAM" id="Coils"/>
    </source>
</evidence>
<sequence>MYARDYSRFLYFTIAYGGIVMFTLNTEQKEFLPTIEFSEYCDIVARIYDEVITIFRQDNRSKYLMTARLPEGYYDDPMTQLRYNNKDLAIKWANMEKLNEDLRNLNKNNDINELVNKNSDLTVEMDRMKQLCDEMELSTVEVFEENKELKRRNSELTVALENSKAETKHAGAKY</sequence>
<keyword evidence="1" id="KW-0175">Coiled coil</keyword>
<comment type="caution">
    <text evidence="3">The sequence shown here is derived from an EMBL/GenBank/DDBJ whole genome shotgun (WGS) entry which is preliminary data.</text>
</comment>
<keyword evidence="2" id="KW-1133">Transmembrane helix</keyword>
<reference evidence="3" key="1">
    <citation type="submission" date="2023-10" db="EMBL/GenBank/DDBJ databases">
        <title>Genome assembly of Pristionchus species.</title>
        <authorList>
            <person name="Yoshida K."/>
            <person name="Sommer R.J."/>
        </authorList>
    </citation>
    <scope>NUCLEOTIDE SEQUENCE</scope>
    <source>
        <strain evidence="3">RS0144</strain>
    </source>
</reference>
<evidence type="ECO:0000256" key="2">
    <source>
        <dbReference type="SAM" id="Phobius"/>
    </source>
</evidence>
<protein>
    <submittedName>
        <fullName evidence="3">Uncharacterized protein</fullName>
    </submittedName>
</protein>
<organism evidence="3 4">
    <name type="scientific">Pristionchus entomophagus</name>
    <dbReference type="NCBI Taxonomy" id="358040"/>
    <lineage>
        <taxon>Eukaryota</taxon>
        <taxon>Metazoa</taxon>
        <taxon>Ecdysozoa</taxon>
        <taxon>Nematoda</taxon>
        <taxon>Chromadorea</taxon>
        <taxon>Rhabditida</taxon>
        <taxon>Rhabditina</taxon>
        <taxon>Diplogasteromorpha</taxon>
        <taxon>Diplogasteroidea</taxon>
        <taxon>Neodiplogasteridae</taxon>
        <taxon>Pristionchus</taxon>
    </lineage>
</organism>
<proteinExistence type="predicted"/>
<feature type="coiled-coil region" evidence="1">
    <location>
        <begin position="95"/>
        <end position="166"/>
    </location>
</feature>
<accession>A0AAV5SXW5</accession>
<feature type="transmembrane region" description="Helical" evidence="2">
    <location>
        <begin position="6"/>
        <end position="24"/>
    </location>
</feature>
<dbReference type="AlphaFoldDB" id="A0AAV5SXW5"/>
<name>A0AAV5SXW5_9BILA</name>
<evidence type="ECO:0000313" key="3">
    <source>
        <dbReference type="EMBL" id="GMS86204.1"/>
    </source>
</evidence>
<dbReference type="Proteomes" id="UP001432027">
    <property type="component" value="Unassembled WGS sequence"/>
</dbReference>
<keyword evidence="2" id="KW-0472">Membrane</keyword>